<evidence type="ECO:0000313" key="2">
    <source>
        <dbReference type="Proteomes" id="UP000253324"/>
    </source>
</evidence>
<organism evidence="1 2">
    <name type="scientific">Phyllobacterium bourgognense</name>
    <dbReference type="NCBI Taxonomy" id="314236"/>
    <lineage>
        <taxon>Bacteria</taxon>
        <taxon>Pseudomonadati</taxon>
        <taxon>Pseudomonadota</taxon>
        <taxon>Alphaproteobacteria</taxon>
        <taxon>Hyphomicrobiales</taxon>
        <taxon>Phyllobacteriaceae</taxon>
        <taxon>Phyllobacterium</taxon>
    </lineage>
</organism>
<dbReference type="Proteomes" id="UP000253324">
    <property type="component" value="Unassembled WGS sequence"/>
</dbReference>
<sequence length="133" mass="15052">MSCRPVQLDAFASQRDLLFHPQTDFLLETDVLATFDDVLIHVTDAIGLLRRQDIMICASYQFVARFAEEDTCRMVQEAEARIRALNYDGWEMASRMTESSSSNDIGRPDNLTSEFRMTLDLFGLDGCENSSAV</sequence>
<reference evidence="1 2" key="1">
    <citation type="submission" date="2018-07" db="EMBL/GenBank/DDBJ databases">
        <title>Genomic Encyclopedia of Type Strains, Phase III (KMG-III): the genomes of soil and plant-associated and newly described type strains.</title>
        <authorList>
            <person name="Whitman W."/>
        </authorList>
    </citation>
    <scope>NUCLEOTIDE SEQUENCE [LARGE SCALE GENOMIC DNA]</scope>
    <source>
        <strain evidence="1 2">31-25a</strain>
    </source>
</reference>
<name>A0A368YD29_9HYPH</name>
<protein>
    <submittedName>
        <fullName evidence="1">Uncharacterized protein</fullName>
    </submittedName>
</protein>
<gene>
    <name evidence="1" type="ORF">C7476_13123</name>
</gene>
<dbReference type="AlphaFoldDB" id="A0A368YD29"/>
<dbReference type="EMBL" id="QPJM01000031">
    <property type="protein sequence ID" value="RCW78055.1"/>
    <property type="molecule type" value="Genomic_DNA"/>
</dbReference>
<keyword evidence="2" id="KW-1185">Reference proteome</keyword>
<comment type="caution">
    <text evidence="1">The sequence shown here is derived from an EMBL/GenBank/DDBJ whole genome shotgun (WGS) entry which is preliminary data.</text>
</comment>
<proteinExistence type="predicted"/>
<accession>A0A368YD29</accession>
<evidence type="ECO:0000313" key="1">
    <source>
        <dbReference type="EMBL" id="RCW78055.1"/>
    </source>
</evidence>